<sequence>MAKLKKPITIESEVKVDIDGNNMVVSGPLGSLTLPVPQELQPVLESNMITFKKKGDQKDLSLLGLYYSLTRNAVTGVKSGWHKTLEMIGVGYRAQIEGNKLTLHVGFSHPVPIIAPEGISFKVSDSKITVTGINKYLVGEIAATIRRVRPPEPYKGKGIRYLGETIRKKVGKAAKAVGGAPGK</sequence>
<dbReference type="PIRSF" id="PIRSF002162">
    <property type="entry name" value="Ribosomal_L6"/>
    <property type="match status" value="1"/>
</dbReference>
<evidence type="ECO:0000256" key="2">
    <source>
        <dbReference type="ARBA" id="ARBA00022980"/>
    </source>
</evidence>
<dbReference type="InterPro" id="IPR020040">
    <property type="entry name" value="Ribosomal_uL6_a/b-dom"/>
</dbReference>
<dbReference type="Gene3D" id="3.90.930.12">
    <property type="entry name" value="Ribosomal protein L6, alpha-beta domain"/>
    <property type="match status" value="2"/>
</dbReference>
<dbReference type="Pfam" id="PF00347">
    <property type="entry name" value="Ribosomal_L6"/>
    <property type="match status" value="2"/>
</dbReference>
<dbReference type="PRINTS" id="PR00059">
    <property type="entry name" value="RIBOSOMALL6"/>
</dbReference>
<evidence type="ECO:0000256" key="3">
    <source>
        <dbReference type="ARBA" id="ARBA00023274"/>
    </source>
</evidence>
<evidence type="ECO:0000256" key="1">
    <source>
        <dbReference type="ARBA" id="ARBA00009356"/>
    </source>
</evidence>
<comment type="caution">
    <text evidence="9">The sequence shown here is derived from an EMBL/GenBank/DDBJ whole genome shotgun (WGS) entry which is preliminary data.</text>
</comment>
<dbReference type="EMBL" id="MFJF01000005">
    <property type="protein sequence ID" value="OGG08232.1"/>
    <property type="molecule type" value="Genomic_DNA"/>
</dbReference>
<dbReference type="GO" id="GO:0002181">
    <property type="term" value="P:cytoplasmic translation"/>
    <property type="evidence" value="ECO:0007669"/>
    <property type="project" value="TreeGrafter"/>
</dbReference>
<dbReference type="PANTHER" id="PTHR11655">
    <property type="entry name" value="60S/50S RIBOSOMAL PROTEIN L6/L9"/>
    <property type="match status" value="1"/>
</dbReference>
<organism evidence="9 10">
    <name type="scientific">Candidatus Gottesmanbacteria bacterium RIFCSPHIGHO2_01_FULL_40_15</name>
    <dbReference type="NCBI Taxonomy" id="1798376"/>
    <lineage>
        <taxon>Bacteria</taxon>
        <taxon>Candidatus Gottesmaniibacteriota</taxon>
    </lineage>
</organism>
<evidence type="ECO:0000313" key="9">
    <source>
        <dbReference type="EMBL" id="OGG08232.1"/>
    </source>
</evidence>
<accession>A0A1F5Z7X5</accession>
<evidence type="ECO:0000256" key="6">
    <source>
        <dbReference type="RuleBase" id="RU003869"/>
    </source>
</evidence>
<proteinExistence type="inferred from homology"/>
<keyword evidence="3 6" id="KW-0687">Ribonucleoprotein</keyword>
<feature type="domain" description="Large ribosomal subunit protein uL6 alpha-beta" evidence="8">
    <location>
        <begin position="88"/>
        <end position="161"/>
    </location>
</feature>
<dbReference type="SUPFAM" id="SSF56053">
    <property type="entry name" value="Ribosomal protein L6"/>
    <property type="match status" value="2"/>
</dbReference>
<evidence type="ECO:0000259" key="8">
    <source>
        <dbReference type="Pfam" id="PF00347"/>
    </source>
</evidence>
<dbReference type="AlphaFoldDB" id="A0A1F5Z7X5"/>
<dbReference type="PROSITE" id="PS00525">
    <property type="entry name" value="RIBOSOMAL_L6_1"/>
    <property type="match status" value="1"/>
</dbReference>
<keyword evidence="7" id="KW-0699">rRNA-binding</keyword>
<comment type="similarity">
    <text evidence="1 6">Belongs to the universal ribosomal protein uL6 family.</text>
</comment>
<dbReference type="PANTHER" id="PTHR11655:SF14">
    <property type="entry name" value="LARGE RIBOSOMAL SUBUNIT PROTEIN UL6M"/>
    <property type="match status" value="1"/>
</dbReference>
<name>A0A1F5Z7X5_9BACT</name>
<comment type="function">
    <text evidence="7">This protein binds to the 23S rRNA, and is important in its secondary structure. It is located near the subunit interface in the base of the L7/L12 stalk, and near the tRNA binding site of the peptidyltransferase center.</text>
</comment>
<keyword evidence="2 6" id="KW-0689">Ribosomal protein</keyword>
<gene>
    <name evidence="9" type="ORF">A2777_01480</name>
</gene>
<feature type="domain" description="Large ribosomal subunit protein uL6 alpha-beta" evidence="8">
    <location>
        <begin position="13"/>
        <end position="80"/>
    </location>
</feature>
<evidence type="ECO:0000313" key="10">
    <source>
        <dbReference type="Proteomes" id="UP000177354"/>
    </source>
</evidence>
<dbReference type="FunFam" id="3.90.930.12:FF:000001">
    <property type="entry name" value="50S ribosomal protein L6"/>
    <property type="match status" value="1"/>
</dbReference>
<dbReference type="InterPro" id="IPR036789">
    <property type="entry name" value="Ribosomal_uL6-like_a/b-dom_sf"/>
</dbReference>
<evidence type="ECO:0000256" key="5">
    <source>
        <dbReference type="NCBIfam" id="TIGR03654"/>
    </source>
</evidence>
<dbReference type="InterPro" id="IPR000702">
    <property type="entry name" value="Ribosomal_uL6-like"/>
</dbReference>
<evidence type="ECO:0000256" key="7">
    <source>
        <dbReference type="RuleBase" id="RU003870"/>
    </source>
</evidence>
<dbReference type="InterPro" id="IPR019906">
    <property type="entry name" value="Ribosomal_uL6_bac-type"/>
</dbReference>
<dbReference type="NCBIfam" id="TIGR03654">
    <property type="entry name" value="L6_bact"/>
    <property type="match status" value="1"/>
</dbReference>
<keyword evidence="7" id="KW-0694">RNA-binding</keyword>
<evidence type="ECO:0000256" key="4">
    <source>
        <dbReference type="ARBA" id="ARBA00035454"/>
    </source>
</evidence>
<dbReference type="GO" id="GO:0022625">
    <property type="term" value="C:cytosolic large ribosomal subunit"/>
    <property type="evidence" value="ECO:0007669"/>
    <property type="project" value="UniProtKB-UniRule"/>
</dbReference>
<dbReference type="GO" id="GO:0019843">
    <property type="term" value="F:rRNA binding"/>
    <property type="evidence" value="ECO:0007669"/>
    <property type="project" value="UniProtKB-UniRule"/>
</dbReference>
<reference evidence="9 10" key="1">
    <citation type="journal article" date="2016" name="Nat. Commun.">
        <title>Thousands of microbial genomes shed light on interconnected biogeochemical processes in an aquifer system.</title>
        <authorList>
            <person name="Anantharaman K."/>
            <person name="Brown C.T."/>
            <person name="Hug L.A."/>
            <person name="Sharon I."/>
            <person name="Castelle C.J."/>
            <person name="Probst A.J."/>
            <person name="Thomas B.C."/>
            <person name="Singh A."/>
            <person name="Wilkins M.J."/>
            <person name="Karaoz U."/>
            <person name="Brodie E.L."/>
            <person name="Williams K.H."/>
            <person name="Hubbard S.S."/>
            <person name="Banfield J.F."/>
        </authorList>
    </citation>
    <scope>NUCLEOTIDE SEQUENCE [LARGE SCALE GENOMIC DNA]</scope>
</reference>
<dbReference type="Proteomes" id="UP000177354">
    <property type="component" value="Unassembled WGS sequence"/>
</dbReference>
<dbReference type="InterPro" id="IPR002358">
    <property type="entry name" value="Ribosomal_uL6_CS"/>
</dbReference>
<protein>
    <recommendedName>
        <fullName evidence="4 5">50S ribosomal protein L6</fullName>
    </recommendedName>
</protein>
<dbReference type="GO" id="GO:0003735">
    <property type="term" value="F:structural constituent of ribosome"/>
    <property type="evidence" value="ECO:0007669"/>
    <property type="project" value="UniProtKB-UniRule"/>
</dbReference>